<dbReference type="InterPro" id="IPR012910">
    <property type="entry name" value="Plug_dom"/>
</dbReference>
<dbReference type="InterPro" id="IPR039426">
    <property type="entry name" value="TonB-dep_rcpt-like"/>
</dbReference>
<evidence type="ECO:0000259" key="14">
    <source>
        <dbReference type="Pfam" id="PF07715"/>
    </source>
</evidence>
<dbReference type="CDD" id="cd01347">
    <property type="entry name" value="ligand_gated_channel"/>
    <property type="match status" value="1"/>
</dbReference>
<dbReference type="InterPro" id="IPR036942">
    <property type="entry name" value="Beta-barrel_TonB_sf"/>
</dbReference>
<gene>
    <name evidence="15" type="ordered locus">TOL2_C31160</name>
</gene>
<evidence type="ECO:0000256" key="5">
    <source>
        <dbReference type="ARBA" id="ARBA00022729"/>
    </source>
</evidence>
<dbReference type="Pfam" id="PF00593">
    <property type="entry name" value="TonB_dep_Rec_b-barrel"/>
    <property type="match status" value="1"/>
</dbReference>
<dbReference type="Gene3D" id="2.170.130.10">
    <property type="entry name" value="TonB-dependent receptor, plug domain"/>
    <property type="match status" value="1"/>
</dbReference>
<keyword evidence="5 12" id="KW-0732">Signal</keyword>
<dbReference type="STRING" id="651182.TOL2_C31160"/>
<dbReference type="Gene3D" id="2.40.170.20">
    <property type="entry name" value="TonB-dependent receptor, beta-barrel domain"/>
    <property type="match status" value="1"/>
</dbReference>
<keyword evidence="9 10" id="KW-0998">Cell outer membrane</keyword>
<evidence type="ECO:0000256" key="10">
    <source>
        <dbReference type="PROSITE-ProRule" id="PRU01360"/>
    </source>
</evidence>
<organism evidence="15 16">
    <name type="scientific">Desulfobacula toluolica (strain DSM 7467 / Tol2)</name>
    <dbReference type="NCBI Taxonomy" id="651182"/>
    <lineage>
        <taxon>Bacteria</taxon>
        <taxon>Pseudomonadati</taxon>
        <taxon>Thermodesulfobacteriota</taxon>
        <taxon>Desulfobacteria</taxon>
        <taxon>Desulfobacterales</taxon>
        <taxon>Desulfobacteraceae</taxon>
        <taxon>Desulfobacula</taxon>
    </lineage>
</organism>
<evidence type="ECO:0000256" key="8">
    <source>
        <dbReference type="ARBA" id="ARBA00023170"/>
    </source>
</evidence>
<comment type="similarity">
    <text evidence="10 11">Belongs to the TonB-dependent receptor family.</text>
</comment>
<dbReference type="Pfam" id="PF07715">
    <property type="entry name" value="Plug"/>
    <property type="match status" value="1"/>
</dbReference>
<dbReference type="PANTHER" id="PTHR30069:SF29">
    <property type="entry name" value="HEMOGLOBIN AND HEMOGLOBIN-HAPTOGLOBIN-BINDING PROTEIN 1-RELATED"/>
    <property type="match status" value="1"/>
</dbReference>
<evidence type="ECO:0000313" key="16">
    <source>
        <dbReference type="Proteomes" id="UP000007347"/>
    </source>
</evidence>
<keyword evidence="3 10" id="KW-1134">Transmembrane beta strand</keyword>
<keyword evidence="6 11" id="KW-0798">TonB box</keyword>
<feature type="signal peptide" evidence="12">
    <location>
        <begin position="1"/>
        <end position="25"/>
    </location>
</feature>
<evidence type="ECO:0000256" key="1">
    <source>
        <dbReference type="ARBA" id="ARBA00004571"/>
    </source>
</evidence>
<dbReference type="PANTHER" id="PTHR30069">
    <property type="entry name" value="TONB-DEPENDENT OUTER MEMBRANE RECEPTOR"/>
    <property type="match status" value="1"/>
</dbReference>
<dbReference type="GO" id="GO:0015344">
    <property type="term" value="F:siderophore uptake transmembrane transporter activity"/>
    <property type="evidence" value="ECO:0007669"/>
    <property type="project" value="TreeGrafter"/>
</dbReference>
<dbReference type="Proteomes" id="UP000007347">
    <property type="component" value="Chromosome"/>
</dbReference>
<keyword evidence="2 10" id="KW-0813">Transport</keyword>
<dbReference type="EMBL" id="FO203503">
    <property type="protein sequence ID" value="CCK81274.1"/>
    <property type="molecule type" value="Genomic_DNA"/>
</dbReference>
<evidence type="ECO:0000256" key="3">
    <source>
        <dbReference type="ARBA" id="ARBA00022452"/>
    </source>
</evidence>
<evidence type="ECO:0000256" key="2">
    <source>
        <dbReference type="ARBA" id="ARBA00022448"/>
    </source>
</evidence>
<evidence type="ECO:0000256" key="7">
    <source>
        <dbReference type="ARBA" id="ARBA00023136"/>
    </source>
</evidence>
<dbReference type="AlphaFoldDB" id="K0NAT1"/>
<dbReference type="InterPro" id="IPR037066">
    <property type="entry name" value="Plug_dom_sf"/>
</dbReference>
<dbReference type="GO" id="GO:0009279">
    <property type="term" value="C:cell outer membrane"/>
    <property type="evidence" value="ECO:0007669"/>
    <property type="project" value="UniProtKB-SubCell"/>
</dbReference>
<evidence type="ECO:0000256" key="9">
    <source>
        <dbReference type="ARBA" id="ARBA00023237"/>
    </source>
</evidence>
<dbReference type="RefSeq" id="WP_014958467.1">
    <property type="nucleotide sequence ID" value="NC_018645.1"/>
</dbReference>
<keyword evidence="16" id="KW-1185">Reference proteome</keyword>
<dbReference type="InterPro" id="IPR000531">
    <property type="entry name" value="Beta-barrel_TonB"/>
</dbReference>
<keyword evidence="8 15" id="KW-0675">Receptor</keyword>
<evidence type="ECO:0000256" key="12">
    <source>
        <dbReference type="SAM" id="SignalP"/>
    </source>
</evidence>
<feature type="domain" description="TonB-dependent receptor plug" evidence="14">
    <location>
        <begin position="49"/>
        <end position="156"/>
    </location>
</feature>
<accession>K0NAT1</accession>
<keyword evidence="7 10" id="KW-0472">Membrane</keyword>
<keyword evidence="4 10" id="KW-0812">Transmembrane</keyword>
<dbReference type="GO" id="GO:0044718">
    <property type="term" value="P:siderophore transmembrane transport"/>
    <property type="evidence" value="ECO:0007669"/>
    <property type="project" value="TreeGrafter"/>
</dbReference>
<reference evidence="15 16" key="1">
    <citation type="journal article" date="2013" name="Environ. Microbiol.">
        <title>Complete genome, catabolic sub-proteomes and key-metabolites of Desulfobacula toluolica Tol2, a marine, aromatic compound-degrading, sulfate-reducing bacterium.</title>
        <authorList>
            <person name="Wohlbrand L."/>
            <person name="Jacob J.H."/>
            <person name="Kube M."/>
            <person name="Mussmann M."/>
            <person name="Jarling R."/>
            <person name="Beck A."/>
            <person name="Amann R."/>
            <person name="Wilkes H."/>
            <person name="Reinhardt R."/>
            <person name="Rabus R."/>
        </authorList>
    </citation>
    <scope>NUCLEOTIDE SEQUENCE [LARGE SCALE GENOMIC DNA]</scope>
    <source>
        <strain evidence="16">DSM 7467 / Tol2</strain>
    </source>
</reference>
<feature type="chain" id="PRO_5003835050" evidence="12">
    <location>
        <begin position="26"/>
        <end position="662"/>
    </location>
</feature>
<dbReference type="PATRIC" id="fig|651182.5.peg.3685"/>
<dbReference type="PROSITE" id="PS52016">
    <property type="entry name" value="TONB_DEPENDENT_REC_3"/>
    <property type="match status" value="1"/>
</dbReference>
<dbReference type="SUPFAM" id="SSF56935">
    <property type="entry name" value="Porins"/>
    <property type="match status" value="1"/>
</dbReference>
<sequence length="662" mass="72942">MNKSVSAVLLAVVMLLLPGMGQALASDKNQSKTKLEDIVVTVGRVAESKKEIVNNVAVIDEQEIRMSSARDVGDLLAQKGIGAIKKYPGNLTTIGIRGFRTDSHGNDLKGHVLILLNGRRSGTGNVAKIMTKNVERIEIIRGPASVLYGSAAVGGVVNVITRRGKGKLSAFGEGNLGSFGHEDISAGFAGEYNGFDFSGSVTRETEDDYTTASGTKYHNTGFDSRESISMNMGYTPFPNNRIAFLYHGFNVDEAGSPSYLSQNDLDDYTDKSNYSFDIVLDGQTTDSRFVWKLKYFQGKDEDTWNDPTGSNPDGWDDAILSEQKTESKGIQAQISVDLGQALITTGFDWADYDIEASWNPQKTSYDNPAGFLLGKLKLLDDRLTLSAGLRYDTYEVEVIDPAGKTADDNHLTPNIGISYLLTDYLKLRAGYSEAFVMPGADQMAAAYSVFGSNYVGNPDLSPETSKTCEGGLDVFYLSLSGSLGYFYTDFKDKIESVTRANGDRSWDNVGEARISGFEGNLSVDIGDYFGWDFEIRPFVGFTYLTEYEDRITGADLFETSDLTASYGISVSDLNGFSARLNFAYFGEKTITDYESGWPYQDIKARDFTVADLTITKVLFATDKKGRLALNASINNLFDEEYEYIKGYPMPERNFYVGMRYDF</sequence>
<feature type="domain" description="TonB-dependent receptor-like beta-barrel" evidence="13">
    <location>
        <begin position="237"/>
        <end position="636"/>
    </location>
</feature>
<evidence type="ECO:0000259" key="13">
    <source>
        <dbReference type="Pfam" id="PF00593"/>
    </source>
</evidence>
<dbReference type="OrthoDB" id="9763670at2"/>
<dbReference type="KEGG" id="dto:TOL2_C31160"/>
<proteinExistence type="inferred from homology"/>
<evidence type="ECO:0000256" key="11">
    <source>
        <dbReference type="RuleBase" id="RU003357"/>
    </source>
</evidence>
<evidence type="ECO:0000313" key="15">
    <source>
        <dbReference type="EMBL" id="CCK81274.1"/>
    </source>
</evidence>
<name>K0NAT1_DESTT</name>
<evidence type="ECO:0000256" key="4">
    <source>
        <dbReference type="ARBA" id="ARBA00022692"/>
    </source>
</evidence>
<protein>
    <submittedName>
        <fullName evidence="15">TonB-dependent receptor</fullName>
    </submittedName>
</protein>
<comment type="subcellular location">
    <subcellularLocation>
        <location evidence="1 10">Cell outer membrane</location>
        <topology evidence="1 10">Multi-pass membrane protein</topology>
    </subcellularLocation>
</comment>
<evidence type="ECO:0000256" key="6">
    <source>
        <dbReference type="ARBA" id="ARBA00023077"/>
    </source>
</evidence>
<dbReference type="HOGENOM" id="CLU_008287_18_0_7"/>